<keyword evidence="9" id="KW-1185">Reference proteome</keyword>
<evidence type="ECO:0000256" key="5">
    <source>
        <dbReference type="SAM" id="MobiDB-lite"/>
    </source>
</evidence>
<dbReference type="EMBL" id="JANCYW010000015">
    <property type="protein sequence ID" value="KAK4538069.1"/>
    <property type="molecule type" value="Genomic_DNA"/>
</dbReference>
<evidence type="ECO:0000256" key="2">
    <source>
        <dbReference type="ARBA" id="ARBA00022801"/>
    </source>
</evidence>
<keyword evidence="4" id="KW-0067">ATP-binding</keyword>
<evidence type="ECO:0000259" key="7">
    <source>
        <dbReference type="PROSITE" id="PS51194"/>
    </source>
</evidence>
<feature type="compositionally biased region" description="Polar residues" evidence="5">
    <location>
        <begin position="13"/>
        <end position="25"/>
    </location>
</feature>
<dbReference type="Pfam" id="PF00270">
    <property type="entry name" value="DEAD"/>
    <property type="match status" value="1"/>
</dbReference>
<organism evidence="8 9">
    <name type="scientific">Cyanidium caldarium</name>
    <name type="common">Red alga</name>
    <dbReference type="NCBI Taxonomy" id="2771"/>
    <lineage>
        <taxon>Eukaryota</taxon>
        <taxon>Rhodophyta</taxon>
        <taxon>Bangiophyceae</taxon>
        <taxon>Cyanidiales</taxon>
        <taxon>Cyanidiaceae</taxon>
        <taxon>Cyanidium</taxon>
    </lineage>
</organism>
<sequence>MVRQKPRDGDSSAIGSISHRASPSQRGLKGFSSLGLDGKTVVRALLRKGYTFPTPIQRRMIPVVLSGRDVVAMARTGSGKTAAFLCPLIQRVASGGTERVGVRALILSPTRELAVQTFGFLRDYARYVVVRAGLVVGGESLEAQFALLAGNPEVLVATPGRLRQLLQQVPGFGLHAVEVAVFDEADRLWEGSLLRETLAIVEALDARAAGGDGSAACQKVLVSATMPAALAEFSRAALREPQLVRLDVERLLSPAVTLEFFVCREDEKPAALSFLLRQVLPQSHRVVVFVATRHHAEYLAMLLSKHLQRSCAVVHGHMDQAARNDAVQAFRRQTVPLLLVTDVAARGIDFPFLEAVVNYDFPSTPKLFVHRCGRVGRAGRAGVCLSLAATADELAAMADVYLFLGYTLTAARREATAPPYGRLSEALLAAEVETVRNAHHIDIDLESQYRTAMRASGLVQRTRPAPSAASVVRVKTLFGGVSRVPLHPRFEGDELVPEVDGAAATSSLTAARLIQWRPPDTVVPRLPNARIAATERRGETTADTAPQLLAELDTRDDLPEQNSCDVMEPHACMPAPSVEKRDAPAPLRCSSLPQVAAPVARRAAKRQRREACLAEQRQYSLPSYHEHSRATARWREEALGVERVHDAVLDLQPDDPAGRALAESATDGDAVAPTARLRMQWDQRKKKYVRVDARLGNVNDPRVRRALRKAPRASAAADDSTRYLQWARKTRARVQRVGEEADPAVAALALGTVRRPDYRRGGRRSHNRRPPPPPPLGMGIDTDRLRAHAAVAEAASGGRPAGGQLRPPSQIRKQRERLAARREALRRRPRRKTGAR</sequence>
<feature type="region of interest" description="Disordered" evidence="5">
    <location>
        <begin position="752"/>
        <end position="836"/>
    </location>
</feature>
<dbReference type="PROSITE" id="PS51194">
    <property type="entry name" value="HELICASE_CTER"/>
    <property type="match status" value="1"/>
</dbReference>
<dbReference type="Pfam" id="PF00271">
    <property type="entry name" value="Helicase_C"/>
    <property type="match status" value="1"/>
</dbReference>
<evidence type="ECO:0000313" key="9">
    <source>
        <dbReference type="Proteomes" id="UP001301350"/>
    </source>
</evidence>
<feature type="domain" description="Helicase ATP-binding" evidence="6">
    <location>
        <begin position="61"/>
        <end position="244"/>
    </location>
</feature>
<dbReference type="GO" id="GO:0005524">
    <property type="term" value="F:ATP binding"/>
    <property type="evidence" value="ECO:0007669"/>
    <property type="project" value="UniProtKB-KW"/>
</dbReference>
<evidence type="ECO:0000259" key="6">
    <source>
        <dbReference type="PROSITE" id="PS51192"/>
    </source>
</evidence>
<evidence type="ECO:0000313" key="8">
    <source>
        <dbReference type="EMBL" id="KAK4538069.1"/>
    </source>
</evidence>
<dbReference type="SMART" id="SM00490">
    <property type="entry name" value="HELICc"/>
    <property type="match status" value="1"/>
</dbReference>
<dbReference type="SUPFAM" id="SSF52540">
    <property type="entry name" value="P-loop containing nucleoside triphosphate hydrolases"/>
    <property type="match status" value="1"/>
</dbReference>
<dbReference type="CDD" id="cd18787">
    <property type="entry name" value="SF2_C_DEAD"/>
    <property type="match status" value="1"/>
</dbReference>
<gene>
    <name evidence="8" type="ORF">CDCA_CDCA15G4094</name>
</gene>
<dbReference type="InterPro" id="IPR014001">
    <property type="entry name" value="Helicase_ATP-bd"/>
</dbReference>
<dbReference type="AlphaFoldDB" id="A0AAV9J183"/>
<dbReference type="InterPro" id="IPR050079">
    <property type="entry name" value="DEAD_box_RNA_helicase"/>
</dbReference>
<dbReference type="InterPro" id="IPR027417">
    <property type="entry name" value="P-loop_NTPase"/>
</dbReference>
<evidence type="ECO:0000256" key="3">
    <source>
        <dbReference type="ARBA" id="ARBA00022806"/>
    </source>
</evidence>
<keyword evidence="3" id="KW-0347">Helicase</keyword>
<feature type="compositionally biased region" description="Basic residues" evidence="5">
    <location>
        <begin position="824"/>
        <end position="836"/>
    </location>
</feature>
<dbReference type="PROSITE" id="PS51192">
    <property type="entry name" value="HELICASE_ATP_BIND_1"/>
    <property type="match status" value="1"/>
</dbReference>
<evidence type="ECO:0008006" key="10">
    <source>
        <dbReference type="Google" id="ProtNLM"/>
    </source>
</evidence>
<accession>A0AAV9J183</accession>
<comment type="caution">
    <text evidence="8">The sequence shown here is derived from an EMBL/GenBank/DDBJ whole genome shotgun (WGS) entry which is preliminary data.</text>
</comment>
<dbReference type="GO" id="GO:0005829">
    <property type="term" value="C:cytosol"/>
    <property type="evidence" value="ECO:0007669"/>
    <property type="project" value="TreeGrafter"/>
</dbReference>
<reference evidence="8 9" key="1">
    <citation type="submission" date="2022-07" db="EMBL/GenBank/DDBJ databases">
        <title>Genome-wide signatures of adaptation to extreme environments.</title>
        <authorList>
            <person name="Cho C.H."/>
            <person name="Yoon H.S."/>
        </authorList>
    </citation>
    <scope>NUCLEOTIDE SEQUENCE [LARGE SCALE GENOMIC DNA]</scope>
    <source>
        <strain evidence="8 9">DBV 063 E5</strain>
    </source>
</reference>
<dbReference type="SMART" id="SM00487">
    <property type="entry name" value="DEXDc"/>
    <property type="match status" value="1"/>
</dbReference>
<dbReference type="GO" id="GO:0003676">
    <property type="term" value="F:nucleic acid binding"/>
    <property type="evidence" value="ECO:0007669"/>
    <property type="project" value="InterPro"/>
</dbReference>
<feature type="compositionally biased region" description="Basic and acidic residues" evidence="5">
    <location>
        <begin position="1"/>
        <end position="10"/>
    </location>
</feature>
<dbReference type="Gene3D" id="3.40.50.300">
    <property type="entry name" value="P-loop containing nucleotide triphosphate hydrolases"/>
    <property type="match status" value="2"/>
</dbReference>
<dbReference type="InterPro" id="IPR001650">
    <property type="entry name" value="Helicase_C-like"/>
</dbReference>
<name>A0AAV9J183_CYACA</name>
<dbReference type="GO" id="GO:0003724">
    <property type="term" value="F:RNA helicase activity"/>
    <property type="evidence" value="ECO:0007669"/>
    <property type="project" value="TreeGrafter"/>
</dbReference>
<keyword evidence="2" id="KW-0378">Hydrolase</keyword>
<dbReference type="GO" id="GO:0016787">
    <property type="term" value="F:hydrolase activity"/>
    <property type="evidence" value="ECO:0007669"/>
    <property type="project" value="UniProtKB-KW"/>
</dbReference>
<evidence type="ECO:0000256" key="1">
    <source>
        <dbReference type="ARBA" id="ARBA00022741"/>
    </source>
</evidence>
<feature type="region of interest" description="Disordered" evidence="5">
    <location>
        <begin position="1"/>
        <end position="27"/>
    </location>
</feature>
<dbReference type="Proteomes" id="UP001301350">
    <property type="component" value="Unassembled WGS sequence"/>
</dbReference>
<dbReference type="InterPro" id="IPR011545">
    <property type="entry name" value="DEAD/DEAH_box_helicase_dom"/>
</dbReference>
<protein>
    <recommendedName>
        <fullName evidence="10">RNA helicase</fullName>
    </recommendedName>
</protein>
<feature type="domain" description="Helicase C-terminal" evidence="7">
    <location>
        <begin position="275"/>
        <end position="424"/>
    </location>
</feature>
<proteinExistence type="predicted"/>
<keyword evidence="1" id="KW-0547">Nucleotide-binding</keyword>
<evidence type="ECO:0000256" key="4">
    <source>
        <dbReference type="ARBA" id="ARBA00022840"/>
    </source>
</evidence>
<dbReference type="PANTHER" id="PTHR47959">
    <property type="entry name" value="ATP-DEPENDENT RNA HELICASE RHLE-RELATED"/>
    <property type="match status" value="1"/>
</dbReference>
<dbReference type="PANTHER" id="PTHR47959:SF8">
    <property type="entry name" value="RNA HELICASE"/>
    <property type="match status" value="1"/>
</dbReference>